<dbReference type="EMBL" id="HACG01005511">
    <property type="protein sequence ID" value="CEK52376.1"/>
    <property type="molecule type" value="Transcribed_RNA"/>
</dbReference>
<organism evidence="1">
    <name type="scientific">Arion vulgaris</name>
    <dbReference type="NCBI Taxonomy" id="1028688"/>
    <lineage>
        <taxon>Eukaryota</taxon>
        <taxon>Metazoa</taxon>
        <taxon>Spiralia</taxon>
        <taxon>Lophotrochozoa</taxon>
        <taxon>Mollusca</taxon>
        <taxon>Gastropoda</taxon>
        <taxon>Heterobranchia</taxon>
        <taxon>Euthyneura</taxon>
        <taxon>Panpulmonata</taxon>
        <taxon>Eupulmonata</taxon>
        <taxon>Stylommatophora</taxon>
        <taxon>Helicina</taxon>
        <taxon>Arionoidea</taxon>
        <taxon>Arionidae</taxon>
        <taxon>Arion</taxon>
    </lineage>
</organism>
<sequence length="63" mass="7239">MNLCKINNHTCKKRQKDLSQGSKNNTVNTNKTHTQLCTKSLQIILQLRNGWGMSLETKLTSFF</sequence>
<evidence type="ECO:0000313" key="1">
    <source>
        <dbReference type="EMBL" id="CEK52376.1"/>
    </source>
</evidence>
<proteinExistence type="predicted"/>
<gene>
    <name evidence="1" type="primary">ORF16533</name>
</gene>
<protein>
    <submittedName>
        <fullName evidence="1">Uncharacterized protein</fullName>
    </submittedName>
</protein>
<reference evidence="1" key="1">
    <citation type="submission" date="2014-12" db="EMBL/GenBank/DDBJ databases">
        <title>Insight into the proteome of Arion vulgaris.</title>
        <authorList>
            <person name="Aradska J."/>
            <person name="Bulat T."/>
            <person name="Smidak R."/>
            <person name="Sarate P."/>
            <person name="Gangsoo J."/>
            <person name="Sialana F."/>
            <person name="Bilban M."/>
            <person name="Lubec G."/>
        </authorList>
    </citation>
    <scope>NUCLEOTIDE SEQUENCE</scope>
    <source>
        <tissue evidence="1">Skin</tissue>
    </source>
</reference>
<dbReference type="AlphaFoldDB" id="A0A0B6Y971"/>
<name>A0A0B6Y971_9EUPU</name>
<accession>A0A0B6Y971</accession>